<dbReference type="PANTHER" id="PTHR21678">
    <property type="entry name" value="GROWTH INHIBITION AND DIFFERENTIATION RELATED PROTEIN 88"/>
    <property type="match status" value="1"/>
</dbReference>
<name>A0A9Q3F7S9_9BASI</name>
<dbReference type="EMBL" id="AVOT02040024">
    <property type="protein sequence ID" value="MBW0535173.1"/>
    <property type="molecule type" value="Genomic_DNA"/>
</dbReference>
<reference evidence="2" key="1">
    <citation type="submission" date="2021-03" db="EMBL/GenBank/DDBJ databases">
        <title>Draft genome sequence of rust myrtle Austropuccinia psidii MF-1, a brazilian biotype.</title>
        <authorList>
            <person name="Quecine M.C."/>
            <person name="Pachon D.M.R."/>
            <person name="Bonatelli M.L."/>
            <person name="Correr F.H."/>
            <person name="Franceschini L.M."/>
            <person name="Leite T.F."/>
            <person name="Margarido G.R.A."/>
            <person name="Almeida C.A."/>
            <person name="Ferrarezi J.A."/>
            <person name="Labate C.A."/>
        </authorList>
    </citation>
    <scope>NUCLEOTIDE SEQUENCE</scope>
    <source>
        <strain evidence="2">MF-1</strain>
    </source>
</reference>
<protein>
    <submittedName>
        <fullName evidence="2">Uncharacterized protein</fullName>
    </submittedName>
</protein>
<dbReference type="PANTHER" id="PTHR21678:SF0">
    <property type="entry name" value="C3H1-TYPE DOMAIN-CONTAINING PROTEIN"/>
    <property type="match status" value="1"/>
</dbReference>
<sequence length="381" mass="40091">MSAPIPLRPLPLGMPFLVNPIQPNTPTPLAQNVSSIESIITTGSNMSPSNHSSISSAYPLSATTAASSPISNFHLGGVGFGGAGIIANQAVNPHSTTRILVLSDFNKELKTRDIQHVFSDWEDDRGGFKIKWVDDTSCLIVFADPGVAKRAFVTVLCNPPNSLTTLLPDGSTKLARLRAYNGPDVTHILTSVQNRPRARSNASQSLHSRASSIASNSNVGALGRRPSMGTVGPRNRSSISAGSGMSMRSQQPINPIGSNPSVMPSIQTQDLLDNMNNYSHSNGTPITNPNAPQLSRPSTANSEIGEQGTPSNLNGYPGGPIIRSRIDDAGKRFIAAGLSKPSSAISHMSISELDESAHSASYSLANLTIEEEAPTPTASSH</sequence>
<evidence type="ECO:0000313" key="3">
    <source>
        <dbReference type="Proteomes" id="UP000765509"/>
    </source>
</evidence>
<dbReference type="Gene3D" id="3.30.70.330">
    <property type="match status" value="1"/>
</dbReference>
<feature type="compositionally biased region" description="Polar residues" evidence="1">
    <location>
        <begin position="191"/>
        <end position="219"/>
    </location>
</feature>
<dbReference type="AlphaFoldDB" id="A0A9Q3F7S9"/>
<dbReference type="InterPro" id="IPR019416">
    <property type="entry name" value="NCBP3"/>
</dbReference>
<feature type="compositionally biased region" description="Polar residues" evidence="1">
    <location>
        <begin position="235"/>
        <end position="314"/>
    </location>
</feature>
<evidence type="ECO:0000256" key="1">
    <source>
        <dbReference type="SAM" id="MobiDB-lite"/>
    </source>
</evidence>
<feature type="region of interest" description="Disordered" evidence="1">
    <location>
        <begin position="191"/>
        <end position="318"/>
    </location>
</feature>
<dbReference type="InterPro" id="IPR039884">
    <property type="entry name" value="R3HC1/R3HCL"/>
</dbReference>
<dbReference type="Pfam" id="PF10309">
    <property type="entry name" value="NCBP3"/>
    <property type="match status" value="1"/>
</dbReference>
<accession>A0A9Q3F7S9</accession>
<dbReference type="GO" id="GO:0003729">
    <property type="term" value="F:mRNA binding"/>
    <property type="evidence" value="ECO:0007669"/>
    <property type="project" value="InterPro"/>
</dbReference>
<keyword evidence="3" id="KW-1185">Reference proteome</keyword>
<dbReference type="GO" id="GO:0000340">
    <property type="term" value="F:RNA 7-methylguanosine cap binding"/>
    <property type="evidence" value="ECO:0007669"/>
    <property type="project" value="InterPro"/>
</dbReference>
<proteinExistence type="predicted"/>
<organism evidence="2 3">
    <name type="scientific">Austropuccinia psidii MF-1</name>
    <dbReference type="NCBI Taxonomy" id="1389203"/>
    <lineage>
        <taxon>Eukaryota</taxon>
        <taxon>Fungi</taxon>
        <taxon>Dikarya</taxon>
        <taxon>Basidiomycota</taxon>
        <taxon>Pucciniomycotina</taxon>
        <taxon>Pucciniomycetes</taxon>
        <taxon>Pucciniales</taxon>
        <taxon>Sphaerophragmiaceae</taxon>
        <taxon>Austropuccinia</taxon>
    </lineage>
</organism>
<evidence type="ECO:0000313" key="2">
    <source>
        <dbReference type="EMBL" id="MBW0535173.1"/>
    </source>
</evidence>
<dbReference type="InterPro" id="IPR012677">
    <property type="entry name" value="Nucleotide-bd_a/b_plait_sf"/>
</dbReference>
<gene>
    <name evidence="2" type="ORF">O181_074888</name>
</gene>
<dbReference type="OrthoDB" id="5418203at2759"/>
<dbReference type="Proteomes" id="UP000765509">
    <property type="component" value="Unassembled WGS sequence"/>
</dbReference>
<comment type="caution">
    <text evidence="2">The sequence shown here is derived from an EMBL/GenBank/DDBJ whole genome shotgun (WGS) entry which is preliminary data.</text>
</comment>